<gene>
    <name evidence="1" type="ORF">BET01_14550</name>
</gene>
<dbReference type="EMBL" id="MCIA01000007">
    <property type="protein sequence ID" value="RKD33247.1"/>
    <property type="molecule type" value="Genomic_DNA"/>
</dbReference>
<proteinExistence type="predicted"/>
<reference evidence="1 2" key="1">
    <citation type="submission" date="2016-08" db="EMBL/GenBank/DDBJ databases">
        <title>A new outlook on sporulation: Clostridium algidixylanolyticum.</title>
        <authorList>
            <person name="Poppleton D.I."/>
            <person name="Gribaldo S."/>
        </authorList>
    </citation>
    <scope>NUCLEOTIDE SEQUENCE [LARGE SCALE GENOMIC DNA]</scope>
    <source>
        <strain evidence="1 2">SPL73</strain>
    </source>
</reference>
<dbReference type="InterPro" id="IPR029044">
    <property type="entry name" value="Nucleotide-diphossugar_trans"/>
</dbReference>
<dbReference type="RefSeq" id="WP_243117133.1">
    <property type="nucleotide sequence ID" value="NZ_MCIA01000007.1"/>
</dbReference>
<dbReference type="Gene3D" id="3.40.50.150">
    <property type="entry name" value="Vaccinia Virus protein VP39"/>
    <property type="match status" value="1"/>
</dbReference>
<dbReference type="PANTHER" id="PTHR43861:SF1">
    <property type="entry name" value="TRANS-ACONITATE 2-METHYLTRANSFERASE"/>
    <property type="match status" value="1"/>
</dbReference>
<keyword evidence="2" id="KW-1185">Reference proteome</keyword>
<evidence type="ECO:0000313" key="2">
    <source>
        <dbReference type="Proteomes" id="UP000284277"/>
    </source>
</evidence>
<accession>A0A419T6N0</accession>
<dbReference type="Proteomes" id="UP000284277">
    <property type="component" value="Unassembled WGS sequence"/>
</dbReference>
<dbReference type="CDD" id="cd02440">
    <property type="entry name" value="AdoMet_MTases"/>
    <property type="match status" value="1"/>
</dbReference>
<dbReference type="Pfam" id="PF13489">
    <property type="entry name" value="Methyltransf_23"/>
    <property type="match status" value="1"/>
</dbReference>
<name>A0A419T6N0_9FIRM</name>
<comment type="caution">
    <text evidence="1">The sequence shown here is derived from an EMBL/GenBank/DDBJ whole genome shotgun (WGS) entry which is preliminary data.</text>
</comment>
<dbReference type="SUPFAM" id="SSF53335">
    <property type="entry name" value="S-adenosyl-L-methionine-dependent methyltransferases"/>
    <property type="match status" value="1"/>
</dbReference>
<dbReference type="InterPro" id="IPR029063">
    <property type="entry name" value="SAM-dependent_MTases_sf"/>
</dbReference>
<sequence length="520" mass="58698">MNNQVESLKNLKALQEEAAKDSRDYKVYYKLGDYYKDQGNVRRAYLSYIHSLYLGNEKEDVIHVSKEIDRIKKETPEYAPQVSILIPAVPMLAQMKAILSATLALKEDSNVIVLLDWEESKEVTDWLKEVKDITLLSVKGLTSQKAYEKAVSLTGDGDDLLLLDKGSALLNHALYHLRISLYRDDEIGAVNAVTNGPAYDLTEFETPIKRADGYAIEHNLPGDEHMDPLLVPSCGSVLVKRTCWDEINGFDPSFLTLEVAEKDLSFQLISIKKLTFVCHHGYVYTLVQPQNNPARLLDYNYFHIKWDVRLNYSMFSRPEILALITDPTDTPLKVLDVGCACGASLLSIKNKFPASEPHGIELDPGSWGIASKLFPVTQGNVEQDLDYPKEYFDYIIFGDVLEHLNQPEAVLVNMKRYLKPGGMILASIPNIMHISVIGDLLNGAFTYQDSGILDRTHLRFFTKGEIIKMFARAGYEILDVGNTRVWVSDDQMHLINKLCALSTSQTDAFLAYQYLVKAKR</sequence>
<evidence type="ECO:0000313" key="1">
    <source>
        <dbReference type="EMBL" id="RKD33247.1"/>
    </source>
</evidence>
<dbReference type="PANTHER" id="PTHR43861">
    <property type="entry name" value="TRANS-ACONITATE 2-METHYLTRANSFERASE-RELATED"/>
    <property type="match status" value="1"/>
</dbReference>
<dbReference type="SUPFAM" id="SSF53448">
    <property type="entry name" value="Nucleotide-diphospho-sugar transferases"/>
    <property type="match status" value="1"/>
</dbReference>
<protein>
    <submittedName>
        <fullName evidence="1">Uncharacterized protein</fullName>
    </submittedName>
</protein>
<dbReference type="Gene3D" id="3.90.550.10">
    <property type="entry name" value="Spore Coat Polysaccharide Biosynthesis Protein SpsA, Chain A"/>
    <property type="match status" value="1"/>
</dbReference>
<dbReference type="AlphaFoldDB" id="A0A419T6N0"/>
<organism evidence="1 2">
    <name type="scientific">Lacrimispora algidixylanolytica</name>
    <dbReference type="NCBI Taxonomy" id="94868"/>
    <lineage>
        <taxon>Bacteria</taxon>
        <taxon>Bacillati</taxon>
        <taxon>Bacillota</taxon>
        <taxon>Clostridia</taxon>
        <taxon>Lachnospirales</taxon>
        <taxon>Lachnospiraceae</taxon>
        <taxon>Lacrimispora</taxon>
    </lineage>
</organism>